<feature type="compositionally biased region" description="Polar residues" evidence="1">
    <location>
        <begin position="207"/>
        <end position="219"/>
    </location>
</feature>
<reference evidence="3" key="2">
    <citation type="submission" date="2023-06" db="EMBL/GenBank/DDBJ databases">
        <authorList>
            <consortium name="Lawrence Berkeley National Laboratory"/>
            <person name="Haridas S."/>
            <person name="Hensen N."/>
            <person name="Bonometti L."/>
            <person name="Westerberg I."/>
            <person name="Brannstrom I.O."/>
            <person name="Guillou S."/>
            <person name="Cros-Aarteil S."/>
            <person name="Calhoun S."/>
            <person name="Kuo A."/>
            <person name="Mondo S."/>
            <person name="Pangilinan J."/>
            <person name="Riley R."/>
            <person name="Labutti K."/>
            <person name="Andreopoulos B."/>
            <person name="Lipzen A."/>
            <person name="Chen C."/>
            <person name="Yanf M."/>
            <person name="Daum C."/>
            <person name="Ng V."/>
            <person name="Clum A."/>
            <person name="Steindorff A."/>
            <person name="Ohm R."/>
            <person name="Martin F."/>
            <person name="Silar P."/>
            <person name="Natvig D."/>
            <person name="Lalanne C."/>
            <person name="Gautier V."/>
            <person name="Ament-Velasquez S.L."/>
            <person name="Kruys A."/>
            <person name="Hutchinson M.I."/>
            <person name="Powell A.J."/>
            <person name="Barry K."/>
            <person name="Miller A.N."/>
            <person name="Grigoriev I.V."/>
            <person name="Debuchy R."/>
            <person name="Gladieux P."/>
            <person name="Thoren M.H."/>
            <person name="Johannesson H."/>
        </authorList>
    </citation>
    <scope>NUCLEOTIDE SEQUENCE</scope>
    <source>
        <strain evidence="3">CBS 314.62</strain>
    </source>
</reference>
<evidence type="ECO:0000256" key="1">
    <source>
        <dbReference type="SAM" id="MobiDB-lite"/>
    </source>
</evidence>
<dbReference type="Proteomes" id="UP001270362">
    <property type="component" value="Unassembled WGS sequence"/>
</dbReference>
<reference evidence="3" key="1">
    <citation type="journal article" date="2023" name="Mol. Phylogenet. Evol.">
        <title>Genome-scale phylogeny and comparative genomics of the fungal order Sordariales.</title>
        <authorList>
            <person name="Hensen N."/>
            <person name="Bonometti L."/>
            <person name="Westerberg I."/>
            <person name="Brannstrom I.O."/>
            <person name="Guillou S."/>
            <person name="Cros-Aarteil S."/>
            <person name="Calhoun S."/>
            <person name="Haridas S."/>
            <person name="Kuo A."/>
            <person name="Mondo S."/>
            <person name="Pangilinan J."/>
            <person name="Riley R."/>
            <person name="LaButti K."/>
            <person name="Andreopoulos B."/>
            <person name="Lipzen A."/>
            <person name="Chen C."/>
            <person name="Yan M."/>
            <person name="Daum C."/>
            <person name="Ng V."/>
            <person name="Clum A."/>
            <person name="Steindorff A."/>
            <person name="Ohm R.A."/>
            <person name="Martin F."/>
            <person name="Silar P."/>
            <person name="Natvig D.O."/>
            <person name="Lalanne C."/>
            <person name="Gautier V."/>
            <person name="Ament-Velasquez S.L."/>
            <person name="Kruys A."/>
            <person name="Hutchinson M.I."/>
            <person name="Powell A.J."/>
            <person name="Barry K."/>
            <person name="Miller A.N."/>
            <person name="Grigoriev I.V."/>
            <person name="Debuchy R."/>
            <person name="Gladieux P."/>
            <person name="Hiltunen Thoren M."/>
            <person name="Johannesson H."/>
        </authorList>
    </citation>
    <scope>NUCLEOTIDE SEQUENCE</scope>
    <source>
        <strain evidence="3">CBS 314.62</strain>
    </source>
</reference>
<evidence type="ECO:0000313" key="3">
    <source>
        <dbReference type="EMBL" id="KAK3689205.1"/>
    </source>
</evidence>
<keyword evidence="2" id="KW-1133">Transmembrane helix</keyword>
<keyword evidence="2" id="KW-0812">Transmembrane</keyword>
<keyword evidence="4" id="KW-1185">Reference proteome</keyword>
<feature type="transmembrane region" description="Helical" evidence="2">
    <location>
        <begin position="170"/>
        <end position="194"/>
    </location>
</feature>
<feature type="region of interest" description="Disordered" evidence="1">
    <location>
        <begin position="302"/>
        <end position="360"/>
    </location>
</feature>
<gene>
    <name evidence="3" type="ORF">B0T22DRAFT_168649</name>
</gene>
<proteinExistence type="predicted"/>
<dbReference type="AlphaFoldDB" id="A0AAE1CD99"/>
<feature type="compositionally biased region" description="Low complexity" evidence="1">
    <location>
        <begin position="302"/>
        <end position="351"/>
    </location>
</feature>
<organism evidence="3 4">
    <name type="scientific">Podospora appendiculata</name>
    <dbReference type="NCBI Taxonomy" id="314037"/>
    <lineage>
        <taxon>Eukaryota</taxon>
        <taxon>Fungi</taxon>
        <taxon>Dikarya</taxon>
        <taxon>Ascomycota</taxon>
        <taxon>Pezizomycotina</taxon>
        <taxon>Sordariomycetes</taxon>
        <taxon>Sordariomycetidae</taxon>
        <taxon>Sordariales</taxon>
        <taxon>Podosporaceae</taxon>
        <taxon>Podospora</taxon>
    </lineage>
</organism>
<keyword evidence="2" id="KW-0472">Membrane</keyword>
<feature type="region of interest" description="Disordered" evidence="1">
    <location>
        <begin position="200"/>
        <end position="231"/>
    </location>
</feature>
<sequence>MTSTIVIGPQWTGSGPILNDHCTTAEWSMFDLTTAYLWAPVIGCVADKPDCCPSSYLFSTPTTAAAATPTLAGQNVLPRCPDDYITVGSTGCCPYAMSSTNSLGGVAACATVFPTPVPAADVPSSILRTVTPSSGSPTTKPISTATTVMYALQYSITSDTSTGMSTAEKAGIGAGSGVGALALVGGAIWAAVFMRRRRRRRQEKVSSKTAATAGNTNPPEIQKKSEPPVVTGPAELFADDIKPTYELSNTPRPLAAVPVQQPHEQQHVPMPVVPHGYDASGVSQQQVGGQYGYQAQVQAQQGQVYGVPQQQAPYQQAQYQPQHGHEQQYQYQYQQQQQQQQQQPQPQYPAYAPQPPHFPS</sequence>
<accession>A0AAE1CD99</accession>
<name>A0AAE1CD99_9PEZI</name>
<protein>
    <submittedName>
        <fullName evidence="3">Uncharacterized protein</fullName>
    </submittedName>
</protein>
<dbReference type="EMBL" id="JAULSO010000002">
    <property type="protein sequence ID" value="KAK3689205.1"/>
    <property type="molecule type" value="Genomic_DNA"/>
</dbReference>
<evidence type="ECO:0000313" key="4">
    <source>
        <dbReference type="Proteomes" id="UP001270362"/>
    </source>
</evidence>
<comment type="caution">
    <text evidence="3">The sequence shown here is derived from an EMBL/GenBank/DDBJ whole genome shotgun (WGS) entry which is preliminary data.</text>
</comment>
<evidence type="ECO:0000256" key="2">
    <source>
        <dbReference type="SAM" id="Phobius"/>
    </source>
</evidence>